<evidence type="ECO:0000313" key="3">
    <source>
        <dbReference type="EMBL" id="EIW76312.1"/>
    </source>
</evidence>
<dbReference type="KEGG" id="cput:CONPUDRAFT_76682"/>
<reference evidence="4" key="1">
    <citation type="journal article" date="2012" name="Science">
        <title>The Paleozoic origin of enzymatic lignin decomposition reconstructed from 31 fungal genomes.</title>
        <authorList>
            <person name="Floudas D."/>
            <person name="Binder M."/>
            <person name="Riley R."/>
            <person name="Barry K."/>
            <person name="Blanchette R.A."/>
            <person name="Henrissat B."/>
            <person name="Martinez A.T."/>
            <person name="Otillar R."/>
            <person name="Spatafora J.W."/>
            <person name="Yadav J.S."/>
            <person name="Aerts A."/>
            <person name="Benoit I."/>
            <person name="Boyd A."/>
            <person name="Carlson A."/>
            <person name="Copeland A."/>
            <person name="Coutinho P.M."/>
            <person name="de Vries R.P."/>
            <person name="Ferreira P."/>
            <person name="Findley K."/>
            <person name="Foster B."/>
            <person name="Gaskell J."/>
            <person name="Glotzer D."/>
            <person name="Gorecki P."/>
            <person name="Heitman J."/>
            <person name="Hesse C."/>
            <person name="Hori C."/>
            <person name="Igarashi K."/>
            <person name="Jurgens J.A."/>
            <person name="Kallen N."/>
            <person name="Kersten P."/>
            <person name="Kohler A."/>
            <person name="Kuees U."/>
            <person name="Kumar T.K.A."/>
            <person name="Kuo A."/>
            <person name="LaButti K."/>
            <person name="Larrondo L.F."/>
            <person name="Lindquist E."/>
            <person name="Ling A."/>
            <person name="Lombard V."/>
            <person name="Lucas S."/>
            <person name="Lundell T."/>
            <person name="Martin R."/>
            <person name="McLaughlin D.J."/>
            <person name="Morgenstern I."/>
            <person name="Morin E."/>
            <person name="Murat C."/>
            <person name="Nagy L.G."/>
            <person name="Nolan M."/>
            <person name="Ohm R.A."/>
            <person name="Patyshakuliyeva A."/>
            <person name="Rokas A."/>
            <person name="Ruiz-Duenas F.J."/>
            <person name="Sabat G."/>
            <person name="Salamov A."/>
            <person name="Samejima M."/>
            <person name="Schmutz J."/>
            <person name="Slot J.C."/>
            <person name="St John F."/>
            <person name="Stenlid J."/>
            <person name="Sun H."/>
            <person name="Sun S."/>
            <person name="Syed K."/>
            <person name="Tsang A."/>
            <person name="Wiebenga A."/>
            <person name="Young D."/>
            <person name="Pisabarro A."/>
            <person name="Eastwood D.C."/>
            <person name="Martin F."/>
            <person name="Cullen D."/>
            <person name="Grigoriev I.V."/>
            <person name="Hibbett D.S."/>
        </authorList>
    </citation>
    <scope>NUCLEOTIDE SEQUENCE [LARGE SCALE GENOMIC DNA]</scope>
    <source>
        <strain evidence="4">RWD-64-598 SS2</strain>
    </source>
</reference>
<comment type="caution">
    <text evidence="3">The sequence shown here is derived from an EMBL/GenBank/DDBJ whole genome shotgun (WGS) entry which is preliminary data.</text>
</comment>
<evidence type="ECO:0000256" key="1">
    <source>
        <dbReference type="SAM" id="Phobius"/>
    </source>
</evidence>
<dbReference type="Pfam" id="PF20151">
    <property type="entry name" value="DUF6533"/>
    <property type="match status" value="1"/>
</dbReference>
<sequence>MQLPFISASHTRPESNIKGAQKSSNFEWANFNNRWAQKQYSNVAAAAFLLQDYFLTLESEVSWTARKRWSLPRVIFTVARYVPFIGTGLTLASALNINIVTAFHFLGIIAAECLLIFRVYVCYDLSKRLLLLAIILGLLYNDGLFYMAAIIAITTTNIIIGLTLPVRSPLPLMSTF</sequence>
<keyword evidence="1" id="KW-0812">Transmembrane</keyword>
<organism evidence="3 4">
    <name type="scientific">Coniophora puteana (strain RWD-64-598)</name>
    <name type="common">Brown rot fungus</name>
    <dbReference type="NCBI Taxonomy" id="741705"/>
    <lineage>
        <taxon>Eukaryota</taxon>
        <taxon>Fungi</taxon>
        <taxon>Dikarya</taxon>
        <taxon>Basidiomycota</taxon>
        <taxon>Agaricomycotina</taxon>
        <taxon>Agaricomycetes</taxon>
        <taxon>Agaricomycetidae</taxon>
        <taxon>Boletales</taxon>
        <taxon>Coniophorineae</taxon>
        <taxon>Coniophoraceae</taxon>
        <taxon>Coniophora</taxon>
    </lineage>
</organism>
<protein>
    <recommendedName>
        <fullName evidence="2">DUF6533 domain-containing protein</fullName>
    </recommendedName>
</protein>
<name>A0A5M3MAK4_CONPW</name>
<dbReference type="GeneID" id="19209520"/>
<feature type="transmembrane region" description="Helical" evidence="1">
    <location>
        <begin position="101"/>
        <end position="123"/>
    </location>
</feature>
<evidence type="ECO:0000313" key="4">
    <source>
        <dbReference type="Proteomes" id="UP000053558"/>
    </source>
</evidence>
<dbReference type="EMBL" id="JH711586">
    <property type="protein sequence ID" value="EIW76312.1"/>
    <property type="molecule type" value="Genomic_DNA"/>
</dbReference>
<gene>
    <name evidence="3" type="ORF">CONPUDRAFT_76682</name>
</gene>
<dbReference type="RefSeq" id="XP_007773551.1">
    <property type="nucleotide sequence ID" value="XM_007775361.1"/>
</dbReference>
<dbReference type="InterPro" id="IPR045340">
    <property type="entry name" value="DUF6533"/>
</dbReference>
<keyword evidence="4" id="KW-1185">Reference proteome</keyword>
<dbReference type="AlphaFoldDB" id="A0A5M3MAK4"/>
<evidence type="ECO:0000259" key="2">
    <source>
        <dbReference type="Pfam" id="PF20151"/>
    </source>
</evidence>
<dbReference type="OrthoDB" id="2622351at2759"/>
<proteinExistence type="predicted"/>
<dbReference type="Proteomes" id="UP000053558">
    <property type="component" value="Unassembled WGS sequence"/>
</dbReference>
<keyword evidence="1" id="KW-0472">Membrane</keyword>
<feature type="transmembrane region" description="Helical" evidence="1">
    <location>
        <begin position="74"/>
        <end position="95"/>
    </location>
</feature>
<keyword evidence="1" id="KW-1133">Transmembrane helix</keyword>
<feature type="domain" description="DUF6533" evidence="2">
    <location>
        <begin position="40"/>
        <end position="85"/>
    </location>
</feature>
<accession>A0A5M3MAK4</accession>